<dbReference type="OrthoDB" id="3068587at2759"/>
<reference evidence="2" key="1">
    <citation type="journal article" date="2019" name="Environ. Microbiol.">
        <title>Fungal ecological strategies reflected in gene transcription - a case study of two litter decomposers.</title>
        <authorList>
            <person name="Barbi F."/>
            <person name="Kohler A."/>
            <person name="Barry K."/>
            <person name="Baskaran P."/>
            <person name="Daum C."/>
            <person name="Fauchery L."/>
            <person name="Ihrmark K."/>
            <person name="Kuo A."/>
            <person name="LaButti K."/>
            <person name="Lipzen A."/>
            <person name="Morin E."/>
            <person name="Grigoriev I.V."/>
            <person name="Henrissat B."/>
            <person name="Lindahl B."/>
            <person name="Martin F."/>
        </authorList>
    </citation>
    <scope>NUCLEOTIDE SEQUENCE</scope>
    <source>
        <strain evidence="2">JB14</strain>
    </source>
</reference>
<proteinExistence type="predicted"/>
<accession>A0A6A4HD19</accession>
<evidence type="ECO:0000313" key="2">
    <source>
        <dbReference type="EMBL" id="KAE9395613.1"/>
    </source>
</evidence>
<sequence length="935" mass="105899">MNGNSEQGNQGRNQRECTPNRPPEQPLGARQPIPPSDITYSEIKVPAGPELDLDPEFATGIPPTFALGEIPAVRMPYLQAVINNIVHHQSVTATNNNLDMTLNIIQSTGALSDTGPRTVQTLASAKRRLGIDPDACIIQYAICPRCWKHHTPAEMNSFESPFCSTSNCPGQIYEEYKNTQGQLKRCAIKILPQVSLIESLRRMVRHSRNSPEHQNNDTSFMMMDMSDGSIWHELKTGIKREQGNLGHVRDVSWSEGSEKKLTDHRFGLHLTVNLDWFGAFSGHPHSTGPWYISINDLSRDVRFLQMWVICGGVTPGPTEPTTDQLVNVMEPMVHEVTQLKEGIKMEIFDESNEDLVTETVYADVNCTNCDTPGARKISGLAGHSSDLHCCAWCYCTLLKVNQWSGYIVENFVMRQDYDMLKQKFYSKDAPIPQQSTILKNHGVRFSAFDWIPGWRPSRQTVLDFMHCIYLGVVAFFWTRVLFAAHMFPGANGVNSAKQCFEDAINSIQWPSHITRFPKNLRENQSLKKADEWRRLLTVTPVLLWIAWRNPDDTIPDTEPAVSPNERITTTHSRCCLSLYKAVLFLCVAVRLLATKKNSVDQANAGQTYFAHYCLALLALGVELTVNHHLAMHFSWMIKIYGPVYSWWLFAFERFNGLLEKVKNNSHDGGRVELTILQNWVQTHLLYEYLLALPDDASDYERSLVDRIIKAEASKSRGSAMTEITIFRSEISNDRISIPKRISKKSIDLHALNLHALGPNGKDVYTLLLRHCQTFWPELNLQRELSAEDGISFVGSRVARRVVYVRKDGLRYGAMSNKRTDLDTFAFIERNGVRIPVRLEDLLVIQIPKSNQKPHVCAIVRWIGLTEGVPCMPWDLYATVLGIYTSFANDLGPLEIISASDIDCPLALIPVSHFTTQRNLWISVSFDHVRELLHVI</sequence>
<evidence type="ECO:0000313" key="3">
    <source>
        <dbReference type="Proteomes" id="UP000799118"/>
    </source>
</evidence>
<feature type="region of interest" description="Disordered" evidence="1">
    <location>
        <begin position="1"/>
        <end position="41"/>
    </location>
</feature>
<evidence type="ECO:0000256" key="1">
    <source>
        <dbReference type="SAM" id="MobiDB-lite"/>
    </source>
</evidence>
<keyword evidence="3" id="KW-1185">Reference proteome</keyword>
<dbReference type="AlphaFoldDB" id="A0A6A4HD19"/>
<dbReference type="EMBL" id="ML769528">
    <property type="protein sequence ID" value="KAE9395613.1"/>
    <property type="molecule type" value="Genomic_DNA"/>
</dbReference>
<feature type="compositionally biased region" description="Polar residues" evidence="1">
    <location>
        <begin position="1"/>
        <end position="12"/>
    </location>
</feature>
<dbReference type="PANTHER" id="PTHR46579:SF1">
    <property type="entry name" value="F5_8 TYPE C DOMAIN-CONTAINING PROTEIN"/>
    <property type="match status" value="1"/>
</dbReference>
<protein>
    <submittedName>
        <fullName evidence="2">Uncharacterized protein</fullName>
    </submittedName>
</protein>
<dbReference type="Proteomes" id="UP000799118">
    <property type="component" value="Unassembled WGS sequence"/>
</dbReference>
<organism evidence="2 3">
    <name type="scientific">Gymnopus androsaceus JB14</name>
    <dbReference type="NCBI Taxonomy" id="1447944"/>
    <lineage>
        <taxon>Eukaryota</taxon>
        <taxon>Fungi</taxon>
        <taxon>Dikarya</taxon>
        <taxon>Basidiomycota</taxon>
        <taxon>Agaricomycotina</taxon>
        <taxon>Agaricomycetes</taxon>
        <taxon>Agaricomycetidae</taxon>
        <taxon>Agaricales</taxon>
        <taxon>Marasmiineae</taxon>
        <taxon>Omphalotaceae</taxon>
        <taxon>Gymnopus</taxon>
    </lineage>
</organism>
<name>A0A6A4HD19_9AGAR</name>
<gene>
    <name evidence="2" type="ORF">BT96DRAFT_826057</name>
</gene>
<dbReference type="PANTHER" id="PTHR46579">
    <property type="entry name" value="F5/8 TYPE C DOMAIN-CONTAINING PROTEIN-RELATED"/>
    <property type="match status" value="1"/>
</dbReference>